<reference evidence="2 3" key="1">
    <citation type="submission" date="2018-01" db="EMBL/GenBank/DDBJ databases">
        <title>Co-occurrence of chitin degradation, pigmentation and bioactivity in marine Pseudoalteromonas.</title>
        <authorList>
            <person name="Paulsen S."/>
            <person name="Gram L."/>
            <person name="Machado H."/>
        </authorList>
    </citation>
    <scope>NUCLEOTIDE SEQUENCE [LARGE SCALE GENOMIC DNA]</scope>
    <source>
        <strain evidence="2 3">S3663</strain>
    </source>
</reference>
<dbReference type="EMBL" id="PPSW01000030">
    <property type="protein sequence ID" value="TLX45705.1"/>
    <property type="molecule type" value="Genomic_DNA"/>
</dbReference>
<evidence type="ECO:0000313" key="2">
    <source>
        <dbReference type="EMBL" id="TLX45705.1"/>
    </source>
</evidence>
<dbReference type="Pfam" id="PF18943">
    <property type="entry name" value="DUF5690"/>
    <property type="match status" value="1"/>
</dbReference>
<feature type="transmembrane region" description="Helical" evidence="1">
    <location>
        <begin position="50"/>
        <end position="71"/>
    </location>
</feature>
<comment type="caution">
    <text evidence="2">The sequence shown here is derived from an EMBL/GenBank/DDBJ whole genome shotgun (WGS) entry which is preliminary data.</text>
</comment>
<dbReference type="RefSeq" id="WP_138483657.1">
    <property type="nucleotide sequence ID" value="NZ_PPSW01000030.1"/>
</dbReference>
<keyword evidence="1" id="KW-0472">Membrane</keyword>
<accession>A0A5R9PYF2</accession>
<organism evidence="2 3">
    <name type="scientific">Pseudoalteromonas phenolica</name>
    <dbReference type="NCBI Taxonomy" id="161398"/>
    <lineage>
        <taxon>Bacteria</taxon>
        <taxon>Pseudomonadati</taxon>
        <taxon>Pseudomonadota</taxon>
        <taxon>Gammaproteobacteria</taxon>
        <taxon>Alteromonadales</taxon>
        <taxon>Pseudoalteromonadaceae</taxon>
        <taxon>Pseudoalteromonas</taxon>
    </lineage>
</organism>
<keyword evidence="1" id="KW-0812">Transmembrane</keyword>
<feature type="transmembrane region" description="Helical" evidence="1">
    <location>
        <begin position="91"/>
        <end position="109"/>
    </location>
</feature>
<feature type="transmembrane region" description="Helical" evidence="1">
    <location>
        <begin position="176"/>
        <end position="197"/>
    </location>
</feature>
<dbReference type="AlphaFoldDB" id="A0A5R9PYF2"/>
<feature type="transmembrane region" description="Helical" evidence="1">
    <location>
        <begin position="266"/>
        <end position="288"/>
    </location>
</feature>
<name>A0A5R9PYF2_9GAMM</name>
<evidence type="ECO:0008006" key="4">
    <source>
        <dbReference type="Google" id="ProtNLM"/>
    </source>
</evidence>
<feature type="transmembrane region" description="Helical" evidence="1">
    <location>
        <begin position="400"/>
        <end position="421"/>
    </location>
</feature>
<feature type="transmembrane region" description="Helical" evidence="1">
    <location>
        <begin position="300"/>
        <end position="320"/>
    </location>
</feature>
<feature type="transmembrane region" description="Helical" evidence="1">
    <location>
        <begin position="18"/>
        <end position="38"/>
    </location>
</feature>
<feature type="transmembrane region" description="Helical" evidence="1">
    <location>
        <begin position="225"/>
        <end position="246"/>
    </location>
</feature>
<gene>
    <name evidence="2" type="ORF">C1E24_17480</name>
</gene>
<protein>
    <recommendedName>
        <fullName evidence="4">MFS transporter</fullName>
    </recommendedName>
</protein>
<feature type="transmembrane region" description="Helical" evidence="1">
    <location>
        <begin position="364"/>
        <end position="388"/>
    </location>
</feature>
<dbReference type="InterPro" id="IPR043745">
    <property type="entry name" value="DUF5690"/>
</dbReference>
<evidence type="ECO:0000256" key="1">
    <source>
        <dbReference type="SAM" id="Phobius"/>
    </source>
</evidence>
<dbReference type="Proteomes" id="UP000309186">
    <property type="component" value="Unassembled WGS sequence"/>
</dbReference>
<evidence type="ECO:0000313" key="3">
    <source>
        <dbReference type="Proteomes" id="UP000309186"/>
    </source>
</evidence>
<keyword evidence="1" id="KW-1133">Transmembrane helix</keyword>
<feature type="transmembrane region" description="Helical" evidence="1">
    <location>
        <begin position="115"/>
        <end position="136"/>
    </location>
</feature>
<proteinExistence type="predicted"/>
<sequence length="442" mass="48665">MLSELSGKIKHKLSSNTLLFCIYAIIAACSTYAFMYGFRKPVAVGLYADTSLLGLSLKTLYLTAQIFGYALSKFIGIKVISELQSHGRAKAILSLVIIAWLALLGFALTPQPYNAAFMLLNGLPLGMVWGIVFSYLEGRRVTEILAAGLCTSFIVASGLVKTVGSYLMMDYGVTELWMPFATASLFLPLLTLSVWMLDQLPPPNQADIAQRCARVPMTKESRKELLQLLGFGLTLLIIGYVLLTVLRDLRDSFAADVWLATGLDGAPALFTLTELPIALVVLVIVALLKLIKDNHLAMVVNHLLIFAGFTITLLSSLAYQQGMLGPIYWMVLNGIGLYLAYVPFSTTLFERLIATFNRPANVGFLTYLADSFGYLGTVGVMVYQSLVIAQVNWNDFLRELSIITGALGALLSAASLGYFVYKEWENNKWFNSKQDIKVQHPE</sequence>
<dbReference type="OrthoDB" id="182994at2"/>
<feature type="transmembrane region" description="Helical" evidence="1">
    <location>
        <begin position="143"/>
        <end position="164"/>
    </location>
</feature>
<feature type="transmembrane region" description="Helical" evidence="1">
    <location>
        <begin position="326"/>
        <end position="344"/>
    </location>
</feature>